<evidence type="ECO:0000313" key="2">
    <source>
        <dbReference type="Proteomes" id="UP001224890"/>
    </source>
</evidence>
<dbReference type="AlphaFoldDB" id="A0AAJ0EVR6"/>
<sequence length="147" mass="17020">MARRRQAPAMSLALRITSHKVRIAISRAWRFWVLLLPYPVDSSPYTVCVASGQRRTRYGLVSLRMRVREHDPDRLPENVEHYQLPETLCACSRPETNRHAVAGLCFGIMKHLSRQERLGQGPCKEKTLISLSRPRWLGFVRCRTPKL</sequence>
<comment type="caution">
    <text evidence="1">The sequence shown here is derived from an EMBL/GenBank/DDBJ whole genome shotgun (WGS) entry which is preliminary data.</text>
</comment>
<evidence type="ECO:0000313" key="1">
    <source>
        <dbReference type="EMBL" id="KAK1687940.1"/>
    </source>
</evidence>
<dbReference type="Proteomes" id="UP001224890">
    <property type="component" value="Unassembled WGS sequence"/>
</dbReference>
<accession>A0AAJ0EVR6</accession>
<protein>
    <submittedName>
        <fullName evidence="1">Uncharacterized protein</fullName>
    </submittedName>
</protein>
<proteinExistence type="predicted"/>
<dbReference type="RefSeq" id="XP_060431635.1">
    <property type="nucleotide sequence ID" value="XM_060579219.1"/>
</dbReference>
<keyword evidence="2" id="KW-1185">Reference proteome</keyword>
<gene>
    <name evidence="1" type="ORF">BDP55DRAFT_72694</name>
</gene>
<reference evidence="1" key="1">
    <citation type="submission" date="2021-06" db="EMBL/GenBank/DDBJ databases">
        <title>Comparative genomics, transcriptomics and evolutionary studies reveal genomic signatures of adaptation to plant cell wall in hemibiotrophic fungi.</title>
        <authorList>
            <consortium name="DOE Joint Genome Institute"/>
            <person name="Baroncelli R."/>
            <person name="Diaz J.F."/>
            <person name="Benocci T."/>
            <person name="Peng M."/>
            <person name="Battaglia E."/>
            <person name="Haridas S."/>
            <person name="Andreopoulos W."/>
            <person name="Labutti K."/>
            <person name="Pangilinan J."/>
            <person name="Floch G.L."/>
            <person name="Makela M.R."/>
            <person name="Henrissat B."/>
            <person name="Grigoriev I.V."/>
            <person name="Crouch J.A."/>
            <person name="De Vries R.P."/>
            <person name="Sukno S.A."/>
            <person name="Thon M.R."/>
        </authorList>
    </citation>
    <scope>NUCLEOTIDE SEQUENCE</scope>
    <source>
        <strain evidence="1">CBS 193.32</strain>
    </source>
</reference>
<name>A0AAJ0EVR6_9PEZI</name>
<dbReference type="GeneID" id="85463745"/>
<organism evidence="1 2">
    <name type="scientific">Colletotrichum godetiae</name>
    <dbReference type="NCBI Taxonomy" id="1209918"/>
    <lineage>
        <taxon>Eukaryota</taxon>
        <taxon>Fungi</taxon>
        <taxon>Dikarya</taxon>
        <taxon>Ascomycota</taxon>
        <taxon>Pezizomycotina</taxon>
        <taxon>Sordariomycetes</taxon>
        <taxon>Hypocreomycetidae</taxon>
        <taxon>Glomerellales</taxon>
        <taxon>Glomerellaceae</taxon>
        <taxon>Colletotrichum</taxon>
        <taxon>Colletotrichum acutatum species complex</taxon>
    </lineage>
</organism>
<dbReference type="EMBL" id="JAHMHR010000013">
    <property type="protein sequence ID" value="KAK1687940.1"/>
    <property type="molecule type" value="Genomic_DNA"/>
</dbReference>